<dbReference type="AlphaFoldDB" id="A0A4C1Y372"/>
<accession>A0A4C1Y372</accession>
<proteinExistence type="predicted"/>
<evidence type="ECO:0000313" key="2">
    <source>
        <dbReference type="EMBL" id="GBP70356.1"/>
    </source>
</evidence>
<name>A0A4C1Y372_EUMVA</name>
<evidence type="ECO:0000256" key="1">
    <source>
        <dbReference type="SAM" id="MobiDB-lite"/>
    </source>
</evidence>
<reference evidence="2 3" key="1">
    <citation type="journal article" date="2019" name="Commun. Biol.">
        <title>The bagworm genome reveals a unique fibroin gene that provides high tensile strength.</title>
        <authorList>
            <person name="Kono N."/>
            <person name="Nakamura H."/>
            <person name="Ohtoshi R."/>
            <person name="Tomita M."/>
            <person name="Numata K."/>
            <person name="Arakawa K."/>
        </authorList>
    </citation>
    <scope>NUCLEOTIDE SEQUENCE [LARGE SCALE GENOMIC DNA]</scope>
</reference>
<protein>
    <submittedName>
        <fullName evidence="2">Uncharacterized protein</fullName>
    </submittedName>
</protein>
<evidence type="ECO:0000313" key="3">
    <source>
        <dbReference type="Proteomes" id="UP000299102"/>
    </source>
</evidence>
<organism evidence="2 3">
    <name type="scientific">Eumeta variegata</name>
    <name type="common">Bagworm moth</name>
    <name type="synonym">Eumeta japonica</name>
    <dbReference type="NCBI Taxonomy" id="151549"/>
    <lineage>
        <taxon>Eukaryota</taxon>
        <taxon>Metazoa</taxon>
        <taxon>Ecdysozoa</taxon>
        <taxon>Arthropoda</taxon>
        <taxon>Hexapoda</taxon>
        <taxon>Insecta</taxon>
        <taxon>Pterygota</taxon>
        <taxon>Neoptera</taxon>
        <taxon>Endopterygota</taxon>
        <taxon>Lepidoptera</taxon>
        <taxon>Glossata</taxon>
        <taxon>Ditrysia</taxon>
        <taxon>Tineoidea</taxon>
        <taxon>Psychidae</taxon>
        <taxon>Oiketicinae</taxon>
        <taxon>Eumeta</taxon>
    </lineage>
</organism>
<comment type="caution">
    <text evidence="2">The sequence shown here is derived from an EMBL/GenBank/DDBJ whole genome shotgun (WGS) entry which is preliminary data.</text>
</comment>
<gene>
    <name evidence="2" type="ORF">EVAR_51679_1</name>
</gene>
<dbReference type="EMBL" id="BGZK01001071">
    <property type="protein sequence ID" value="GBP70356.1"/>
    <property type="molecule type" value="Genomic_DNA"/>
</dbReference>
<feature type="region of interest" description="Disordered" evidence="1">
    <location>
        <begin position="1"/>
        <end position="20"/>
    </location>
</feature>
<dbReference type="Proteomes" id="UP000299102">
    <property type="component" value="Unassembled WGS sequence"/>
</dbReference>
<sequence>MTAGPRWRREKNYSPSDSSSGRFHFTALRIRHNSRACLLTYIAYPAVSDDRARHRHLAINLRDVDGRWRTPGSFYPG</sequence>
<keyword evidence="3" id="KW-1185">Reference proteome</keyword>